<protein>
    <recommendedName>
        <fullName evidence="1">tRNA-uridine aminocarboxypropyltransferase</fullName>
        <ecNumber evidence="1">2.5.1.25</ecNumber>
    </recommendedName>
</protein>
<evidence type="ECO:0000256" key="4">
    <source>
        <dbReference type="ARBA" id="ARBA00022694"/>
    </source>
</evidence>
<gene>
    <name evidence="7" type="ORF">SAMN05428957_101256</name>
</gene>
<evidence type="ECO:0000256" key="2">
    <source>
        <dbReference type="ARBA" id="ARBA00022679"/>
    </source>
</evidence>
<keyword evidence="3" id="KW-0949">S-adenosyl-L-methionine</keyword>
<dbReference type="Proteomes" id="UP000198552">
    <property type="component" value="Unassembled WGS sequence"/>
</dbReference>
<dbReference type="PANTHER" id="PTHR21392:SF0">
    <property type="entry name" value="TRNA-URIDINE AMINOCARBOXYPROPYLTRANSFERASE 2"/>
    <property type="match status" value="1"/>
</dbReference>
<dbReference type="STRING" id="1527607.SAMN05428957_101256"/>
<keyword evidence="2" id="KW-0808">Transferase</keyword>
<evidence type="ECO:0000313" key="7">
    <source>
        <dbReference type="EMBL" id="SDL95012.1"/>
    </source>
</evidence>
<sequence length="204" mass="22185">MRCVAHQAQVLILQHPLEEHHAKGTGRLLHLCLARSRLLVGEAFAPDALAHALHGPWDAGSHEKPRHTLLLYPPTPPGGALSVRAPPPLPANWLAAPERLRLVLLDATWRKSRRMLWANPQLQQLPRLALEEAALPASRYAVRRAHAPHQRSTLEATAQALAQLEPDNAQLPAALHAAMDAFVAQLQAQQRSGSAMLTAPPPAS</sequence>
<name>A0A1G9P814_9BURK</name>
<dbReference type="PANTHER" id="PTHR21392">
    <property type="entry name" value="TRNA-URIDINE AMINOCARBOXYPROPYLTRANSFERASE 2"/>
    <property type="match status" value="1"/>
</dbReference>
<evidence type="ECO:0000313" key="8">
    <source>
        <dbReference type="Proteomes" id="UP000198552"/>
    </source>
</evidence>
<accession>A0A1G9P814</accession>
<dbReference type="GO" id="GO:0008033">
    <property type="term" value="P:tRNA processing"/>
    <property type="evidence" value="ECO:0007669"/>
    <property type="project" value="UniProtKB-KW"/>
</dbReference>
<dbReference type="InterPro" id="IPR039262">
    <property type="entry name" value="DTWD2/TAPT"/>
</dbReference>
<feature type="domain" description="DTW" evidence="6">
    <location>
        <begin position="1"/>
        <end position="191"/>
    </location>
</feature>
<dbReference type="InterPro" id="IPR005636">
    <property type="entry name" value="DTW"/>
</dbReference>
<keyword evidence="4" id="KW-0819">tRNA processing</keyword>
<reference evidence="8" key="1">
    <citation type="submission" date="2016-10" db="EMBL/GenBank/DDBJ databases">
        <authorList>
            <person name="Varghese N."/>
            <person name="Submissions S."/>
        </authorList>
    </citation>
    <scope>NUCLEOTIDE SEQUENCE [LARGE SCALE GENOMIC DNA]</scope>
    <source>
        <strain evidence="8">EPL6</strain>
    </source>
</reference>
<evidence type="ECO:0000256" key="3">
    <source>
        <dbReference type="ARBA" id="ARBA00022691"/>
    </source>
</evidence>
<keyword evidence="8" id="KW-1185">Reference proteome</keyword>
<organism evidence="7 8">
    <name type="scientific">Oryzisolibacter propanilivorax</name>
    <dbReference type="NCBI Taxonomy" id="1527607"/>
    <lineage>
        <taxon>Bacteria</taxon>
        <taxon>Pseudomonadati</taxon>
        <taxon>Pseudomonadota</taxon>
        <taxon>Betaproteobacteria</taxon>
        <taxon>Burkholderiales</taxon>
        <taxon>Comamonadaceae</taxon>
        <taxon>Oryzisolibacter</taxon>
    </lineage>
</organism>
<proteinExistence type="inferred from homology"/>
<dbReference type="SMART" id="SM01144">
    <property type="entry name" value="DTW"/>
    <property type="match status" value="1"/>
</dbReference>
<comment type="similarity">
    <text evidence="5">Belongs to the TDD superfamily. DTWD2 family.</text>
</comment>
<evidence type="ECO:0000256" key="1">
    <source>
        <dbReference type="ARBA" id="ARBA00012386"/>
    </source>
</evidence>
<evidence type="ECO:0000259" key="6">
    <source>
        <dbReference type="SMART" id="SM01144"/>
    </source>
</evidence>
<evidence type="ECO:0000256" key="5">
    <source>
        <dbReference type="ARBA" id="ARBA00034489"/>
    </source>
</evidence>
<dbReference type="Pfam" id="PF03942">
    <property type="entry name" value="DTW"/>
    <property type="match status" value="1"/>
</dbReference>
<dbReference type="EMBL" id="FNHP01000001">
    <property type="protein sequence ID" value="SDL95012.1"/>
    <property type="molecule type" value="Genomic_DNA"/>
</dbReference>
<dbReference type="AlphaFoldDB" id="A0A1G9P814"/>
<dbReference type="GO" id="GO:0016432">
    <property type="term" value="F:tRNA-uridine aminocarboxypropyltransferase activity"/>
    <property type="evidence" value="ECO:0007669"/>
    <property type="project" value="UniProtKB-EC"/>
</dbReference>
<dbReference type="EC" id="2.5.1.25" evidence="1"/>